<dbReference type="EMBL" id="CAJPEV010001291">
    <property type="protein sequence ID" value="CAG0891872.1"/>
    <property type="molecule type" value="Genomic_DNA"/>
</dbReference>
<sequence>MVGHRMGPVSLPPSGRHSWDHGGYSSSDYEAYRDWTEISSLNEHEDIVYEQASGTGRSLSEDMLDYGEDPEGFYYAMTPMRHSSTCFTPLCAPSEYISLPCYRHVQQATPCSVHQHHPHPIWIPATSLPPHPRSIRHSGGTAPPSIYVPRPKALSSPLAPKMSPLPIYSHSQRSSVEEMWEGEVDSIARKNKWKSAVRVNKSGHLVIDYSTNWQILDFQVQLRQQKGIS</sequence>
<evidence type="ECO:0000313" key="1">
    <source>
        <dbReference type="EMBL" id="CAD7246967.1"/>
    </source>
</evidence>
<keyword evidence="2" id="KW-1185">Reference proteome</keyword>
<proteinExistence type="predicted"/>
<reference evidence="1" key="1">
    <citation type="submission" date="2020-11" db="EMBL/GenBank/DDBJ databases">
        <authorList>
            <person name="Tran Van P."/>
        </authorList>
    </citation>
    <scope>NUCLEOTIDE SEQUENCE</scope>
</reference>
<protein>
    <submittedName>
        <fullName evidence="1">Uncharacterized protein</fullName>
    </submittedName>
</protein>
<gene>
    <name evidence="1" type="ORF">DSTB1V02_LOCUS6809</name>
</gene>
<evidence type="ECO:0000313" key="2">
    <source>
        <dbReference type="Proteomes" id="UP000677054"/>
    </source>
</evidence>
<dbReference type="AlphaFoldDB" id="A0A7R9A5E8"/>
<dbReference type="EMBL" id="LR900808">
    <property type="protein sequence ID" value="CAD7246967.1"/>
    <property type="molecule type" value="Genomic_DNA"/>
</dbReference>
<name>A0A7R9A5E8_9CRUS</name>
<organism evidence="1">
    <name type="scientific">Darwinula stevensoni</name>
    <dbReference type="NCBI Taxonomy" id="69355"/>
    <lineage>
        <taxon>Eukaryota</taxon>
        <taxon>Metazoa</taxon>
        <taxon>Ecdysozoa</taxon>
        <taxon>Arthropoda</taxon>
        <taxon>Crustacea</taxon>
        <taxon>Oligostraca</taxon>
        <taxon>Ostracoda</taxon>
        <taxon>Podocopa</taxon>
        <taxon>Podocopida</taxon>
        <taxon>Darwinulocopina</taxon>
        <taxon>Darwinuloidea</taxon>
        <taxon>Darwinulidae</taxon>
        <taxon>Darwinula</taxon>
    </lineage>
</organism>
<accession>A0A7R9A5E8</accession>
<dbReference type="Proteomes" id="UP000677054">
    <property type="component" value="Unassembled WGS sequence"/>
</dbReference>